<keyword evidence="3 5" id="KW-0378">Hydrolase</keyword>
<evidence type="ECO:0000256" key="5">
    <source>
        <dbReference type="RuleBase" id="RU003476"/>
    </source>
</evidence>
<comment type="similarity">
    <text evidence="2 5">Belongs to the Nudix hydrolase family.</text>
</comment>
<reference evidence="9" key="1">
    <citation type="journal article" date="2019" name="Int. J. Syst. Evol. Microbiol.">
        <title>The Global Catalogue of Microorganisms (GCM) 10K type strain sequencing project: providing services to taxonomists for standard genome sequencing and annotation.</title>
        <authorList>
            <consortium name="The Broad Institute Genomics Platform"/>
            <consortium name="The Broad Institute Genome Sequencing Center for Infectious Disease"/>
            <person name="Wu L."/>
            <person name="Ma J."/>
        </authorList>
    </citation>
    <scope>NUCLEOTIDE SEQUENCE [LARGE SCALE GENOMIC DNA]</scope>
    <source>
        <strain evidence="9">JCM 17695</strain>
    </source>
</reference>
<dbReference type="EMBL" id="JBHTEY010000004">
    <property type="protein sequence ID" value="MFC7616996.1"/>
    <property type="molecule type" value="Genomic_DNA"/>
</dbReference>
<dbReference type="PANTHER" id="PTHR43222:SF9">
    <property type="entry name" value="8-OXO-(D)GTP PHOSPHATASE"/>
    <property type="match status" value="1"/>
</dbReference>
<dbReference type="InterPro" id="IPR000086">
    <property type="entry name" value="NUDIX_hydrolase_dom"/>
</dbReference>
<feature type="region of interest" description="Disordered" evidence="6">
    <location>
        <begin position="89"/>
        <end position="113"/>
    </location>
</feature>
<evidence type="ECO:0000256" key="2">
    <source>
        <dbReference type="ARBA" id="ARBA00005582"/>
    </source>
</evidence>
<comment type="cofactor">
    <cofactor evidence="1">
        <name>Mg(2+)</name>
        <dbReference type="ChEBI" id="CHEBI:18420"/>
    </cofactor>
</comment>
<dbReference type="CDD" id="cd03673">
    <property type="entry name" value="NUDIX_Ap6A_hydrolase"/>
    <property type="match status" value="1"/>
</dbReference>
<feature type="domain" description="Nudix hydrolase" evidence="7">
    <location>
        <begin position="1"/>
        <end position="113"/>
    </location>
</feature>
<dbReference type="InterPro" id="IPR015797">
    <property type="entry name" value="NUDIX_hydrolase-like_dom_sf"/>
</dbReference>
<evidence type="ECO:0000256" key="6">
    <source>
        <dbReference type="SAM" id="MobiDB-lite"/>
    </source>
</evidence>
<keyword evidence="4" id="KW-0460">Magnesium</keyword>
<keyword evidence="9" id="KW-1185">Reference proteome</keyword>
<evidence type="ECO:0000313" key="8">
    <source>
        <dbReference type="EMBL" id="MFC7616996.1"/>
    </source>
</evidence>
<sequence>MVIRAAGAVLWRERPDGGVEVAVAHRPRYDDWSLPKGKLDPGESVYSAAVREVREETGFAAVLGRHLCRVEYRVRDSAKTVDYFSARAGDGGFDPNDEVDELVWLPPGTRPSA</sequence>
<dbReference type="InterPro" id="IPR020084">
    <property type="entry name" value="NUDIX_hydrolase_CS"/>
</dbReference>
<dbReference type="Pfam" id="PF00293">
    <property type="entry name" value="NUDIX"/>
    <property type="match status" value="1"/>
</dbReference>
<evidence type="ECO:0000256" key="3">
    <source>
        <dbReference type="ARBA" id="ARBA00022801"/>
    </source>
</evidence>
<dbReference type="PROSITE" id="PS00893">
    <property type="entry name" value="NUDIX_BOX"/>
    <property type="match status" value="1"/>
</dbReference>
<organism evidence="8 9">
    <name type="scientific">Actinokineospora soli</name>
    <dbReference type="NCBI Taxonomy" id="1048753"/>
    <lineage>
        <taxon>Bacteria</taxon>
        <taxon>Bacillati</taxon>
        <taxon>Actinomycetota</taxon>
        <taxon>Actinomycetes</taxon>
        <taxon>Pseudonocardiales</taxon>
        <taxon>Pseudonocardiaceae</taxon>
        <taxon>Actinokineospora</taxon>
    </lineage>
</organism>
<dbReference type="EC" id="3.6.-.-" evidence="8"/>
<proteinExistence type="inferred from homology"/>
<evidence type="ECO:0000259" key="7">
    <source>
        <dbReference type="PROSITE" id="PS51462"/>
    </source>
</evidence>
<protein>
    <submittedName>
        <fullName evidence="8">NUDIX hydrolase</fullName>
        <ecNumber evidence="8">3.6.-.-</ecNumber>
    </submittedName>
</protein>
<gene>
    <name evidence="8" type="ORF">ACFQV2_29695</name>
</gene>
<dbReference type="PROSITE" id="PS51462">
    <property type="entry name" value="NUDIX"/>
    <property type="match status" value="1"/>
</dbReference>
<evidence type="ECO:0000313" key="9">
    <source>
        <dbReference type="Proteomes" id="UP001596512"/>
    </source>
</evidence>
<dbReference type="Gene3D" id="3.90.79.10">
    <property type="entry name" value="Nucleoside Triphosphate Pyrophosphohydrolase"/>
    <property type="match status" value="1"/>
</dbReference>
<dbReference type="InterPro" id="IPR020476">
    <property type="entry name" value="Nudix_hydrolase"/>
</dbReference>
<evidence type="ECO:0000256" key="1">
    <source>
        <dbReference type="ARBA" id="ARBA00001946"/>
    </source>
</evidence>
<name>A0ABW2TU40_9PSEU</name>
<dbReference type="SUPFAM" id="SSF55811">
    <property type="entry name" value="Nudix"/>
    <property type="match status" value="1"/>
</dbReference>
<accession>A0ABW2TU40</accession>
<dbReference type="Proteomes" id="UP001596512">
    <property type="component" value="Unassembled WGS sequence"/>
</dbReference>
<dbReference type="PANTHER" id="PTHR43222">
    <property type="entry name" value="NUDIX HYDROLASE 23"/>
    <property type="match status" value="1"/>
</dbReference>
<comment type="caution">
    <text evidence="8">The sequence shown here is derived from an EMBL/GenBank/DDBJ whole genome shotgun (WGS) entry which is preliminary data.</text>
</comment>
<dbReference type="PRINTS" id="PR00502">
    <property type="entry name" value="NUDIXFAMILY"/>
</dbReference>
<dbReference type="GO" id="GO:0016787">
    <property type="term" value="F:hydrolase activity"/>
    <property type="evidence" value="ECO:0007669"/>
    <property type="project" value="UniProtKB-KW"/>
</dbReference>
<evidence type="ECO:0000256" key="4">
    <source>
        <dbReference type="ARBA" id="ARBA00022842"/>
    </source>
</evidence>